<organism evidence="1 2">
    <name type="scientific">Candidatus Roizmanbacteria bacterium RIFCSPHIGHO2_01_FULL_39_24</name>
    <dbReference type="NCBI Taxonomy" id="1802032"/>
    <lineage>
        <taxon>Bacteria</taxon>
        <taxon>Candidatus Roizmaniibacteriota</taxon>
    </lineage>
</organism>
<gene>
    <name evidence="1" type="ORF">A2799_01160</name>
</gene>
<protein>
    <submittedName>
        <fullName evidence="1">Uncharacterized protein</fullName>
    </submittedName>
</protein>
<sequence length="117" mass="13439">MITVLQSGTYELFETKEQTKILILDKKYTFAWVSIREIGEILVTSHKTHKTDTTLALGKYRLYDVKDEPKLSDQIHLELALGEGLWQGYLLPTGLPTNIKKRNRIIPTIEVITKSTH</sequence>
<dbReference type="EMBL" id="MFZH01000006">
    <property type="protein sequence ID" value="OGK19769.1"/>
    <property type="molecule type" value="Genomic_DNA"/>
</dbReference>
<reference evidence="1 2" key="1">
    <citation type="journal article" date="2016" name="Nat. Commun.">
        <title>Thousands of microbial genomes shed light on interconnected biogeochemical processes in an aquifer system.</title>
        <authorList>
            <person name="Anantharaman K."/>
            <person name="Brown C.T."/>
            <person name="Hug L.A."/>
            <person name="Sharon I."/>
            <person name="Castelle C.J."/>
            <person name="Probst A.J."/>
            <person name="Thomas B.C."/>
            <person name="Singh A."/>
            <person name="Wilkins M.J."/>
            <person name="Karaoz U."/>
            <person name="Brodie E.L."/>
            <person name="Williams K.H."/>
            <person name="Hubbard S.S."/>
            <person name="Banfield J.F."/>
        </authorList>
    </citation>
    <scope>NUCLEOTIDE SEQUENCE [LARGE SCALE GENOMIC DNA]</scope>
</reference>
<dbReference type="Proteomes" id="UP000176850">
    <property type="component" value="Unassembled WGS sequence"/>
</dbReference>
<evidence type="ECO:0000313" key="1">
    <source>
        <dbReference type="EMBL" id="OGK19769.1"/>
    </source>
</evidence>
<evidence type="ECO:0000313" key="2">
    <source>
        <dbReference type="Proteomes" id="UP000176850"/>
    </source>
</evidence>
<comment type="caution">
    <text evidence="1">The sequence shown here is derived from an EMBL/GenBank/DDBJ whole genome shotgun (WGS) entry which is preliminary data.</text>
</comment>
<proteinExistence type="predicted"/>
<accession>A0A1F7GLH8</accession>
<name>A0A1F7GLH8_9BACT</name>
<dbReference type="AlphaFoldDB" id="A0A1F7GLH8"/>